<dbReference type="CDD" id="cd16914">
    <property type="entry name" value="EcfT"/>
    <property type="match status" value="1"/>
</dbReference>
<dbReference type="PANTHER" id="PTHR33514:SF13">
    <property type="entry name" value="PROTEIN ABCI12, CHLOROPLASTIC"/>
    <property type="match status" value="1"/>
</dbReference>
<feature type="transmembrane region" description="Helical" evidence="5">
    <location>
        <begin position="247"/>
        <end position="266"/>
    </location>
</feature>
<protein>
    <submittedName>
        <fullName evidence="6">Cobalt ABC transporter ATP-binding protein</fullName>
    </submittedName>
    <submittedName>
        <fullName evidence="7">Energy-coupling factor transporter transmembrane protein EcfT</fullName>
    </submittedName>
</protein>
<gene>
    <name evidence="7" type="ORF">C5O77_07430</name>
    <name evidence="6" type="ORF">LR3_07505</name>
</gene>
<dbReference type="InterPro" id="IPR003339">
    <property type="entry name" value="ABC/ECF_trnsptr_transmembrane"/>
</dbReference>
<dbReference type="GO" id="GO:0005524">
    <property type="term" value="F:ATP binding"/>
    <property type="evidence" value="ECO:0007669"/>
    <property type="project" value="UniProtKB-KW"/>
</dbReference>
<comment type="subcellular location">
    <subcellularLocation>
        <location evidence="1">Membrane</location>
        <topology evidence="1">Multi-pass membrane protein</topology>
    </subcellularLocation>
</comment>
<name>A0A073JQ86_LIMRT</name>
<comment type="caution">
    <text evidence="6">The sequence shown here is derived from an EMBL/GenBank/DDBJ whole genome shotgun (WGS) entry which is preliminary data.</text>
</comment>
<evidence type="ECO:0000256" key="4">
    <source>
        <dbReference type="ARBA" id="ARBA00023136"/>
    </source>
</evidence>
<dbReference type="Pfam" id="PF02361">
    <property type="entry name" value="CbiQ"/>
    <property type="match status" value="1"/>
</dbReference>
<evidence type="ECO:0000313" key="8">
    <source>
        <dbReference type="Proteomes" id="UP000027731"/>
    </source>
</evidence>
<evidence type="ECO:0000313" key="9">
    <source>
        <dbReference type="Proteomes" id="UP000276940"/>
    </source>
</evidence>
<proteinExistence type="predicted"/>
<feature type="transmembrane region" description="Helical" evidence="5">
    <location>
        <begin position="149"/>
        <end position="168"/>
    </location>
</feature>
<dbReference type="PATRIC" id="fig|1598.90.peg.931"/>
<evidence type="ECO:0000256" key="1">
    <source>
        <dbReference type="ARBA" id="ARBA00004141"/>
    </source>
</evidence>
<dbReference type="EMBL" id="PTLS01000036">
    <property type="protein sequence ID" value="RMX24897.1"/>
    <property type="molecule type" value="Genomic_DNA"/>
</dbReference>
<dbReference type="Proteomes" id="UP000027731">
    <property type="component" value="Unassembled WGS sequence"/>
</dbReference>
<keyword evidence="3 5" id="KW-1133">Transmembrane helix</keyword>
<dbReference type="EMBL" id="JOSX01000013">
    <property type="protein sequence ID" value="KEK15605.1"/>
    <property type="molecule type" value="Genomic_DNA"/>
</dbReference>
<feature type="transmembrane region" description="Helical" evidence="5">
    <location>
        <begin position="26"/>
        <end position="53"/>
    </location>
</feature>
<dbReference type="GO" id="GO:0005886">
    <property type="term" value="C:plasma membrane"/>
    <property type="evidence" value="ECO:0007669"/>
    <property type="project" value="UniProtKB-ARBA"/>
</dbReference>
<evidence type="ECO:0000313" key="6">
    <source>
        <dbReference type="EMBL" id="KEK15605.1"/>
    </source>
</evidence>
<dbReference type="RefSeq" id="WP_035153576.1">
    <property type="nucleotide sequence ID" value="NZ_PTLS01000036.1"/>
</dbReference>
<reference evidence="6 8" key="1">
    <citation type="submission" date="2014-06" db="EMBL/GenBank/DDBJ databases">
        <title>Genetic determinant of reutericyclin biosynthesis of Lactobacillus reuteri.</title>
        <authorList>
            <person name="Lin X."/>
            <person name="Duar R."/>
            <person name="Walter J."/>
            <person name="Gaenzle M."/>
        </authorList>
    </citation>
    <scope>NUCLEOTIDE SEQUENCE [LARGE SCALE GENOMIC DNA]</scope>
    <source>
        <strain evidence="6 8">LTH2584</strain>
    </source>
</reference>
<feature type="transmembrane region" description="Helical" evidence="5">
    <location>
        <begin position="107"/>
        <end position="129"/>
    </location>
</feature>
<feature type="transmembrane region" description="Helical" evidence="5">
    <location>
        <begin position="189"/>
        <end position="210"/>
    </location>
</feature>
<organism evidence="6 8">
    <name type="scientific">Limosilactobacillus reuteri</name>
    <name type="common">Lactobacillus reuteri</name>
    <dbReference type="NCBI Taxonomy" id="1598"/>
    <lineage>
        <taxon>Bacteria</taxon>
        <taxon>Bacillati</taxon>
        <taxon>Bacillota</taxon>
        <taxon>Bacilli</taxon>
        <taxon>Lactobacillales</taxon>
        <taxon>Lactobacillaceae</taxon>
        <taxon>Limosilactobacillus</taxon>
    </lineage>
</organism>
<evidence type="ECO:0000256" key="3">
    <source>
        <dbReference type="ARBA" id="ARBA00022989"/>
    </source>
</evidence>
<feature type="transmembrane region" description="Helical" evidence="5">
    <location>
        <begin position="73"/>
        <end position="95"/>
    </location>
</feature>
<keyword evidence="6" id="KW-0547">Nucleotide-binding</keyword>
<dbReference type="Proteomes" id="UP000276940">
    <property type="component" value="Unassembled WGS sequence"/>
</dbReference>
<keyword evidence="4 5" id="KW-0472">Membrane</keyword>
<dbReference type="AlphaFoldDB" id="A0A073JQ86"/>
<evidence type="ECO:0000256" key="2">
    <source>
        <dbReference type="ARBA" id="ARBA00022692"/>
    </source>
</evidence>
<evidence type="ECO:0000313" key="7">
    <source>
        <dbReference type="EMBL" id="RMX24897.1"/>
    </source>
</evidence>
<keyword evidence="6" id="KW-0067">ATP-binding</keyword>
<dbReference type="PANTHER" id="PTHR33514">
    <property type="entry name" value="PROTEIN ABCI12, CHLOROPLASTIC"/>
    <property type="match status" value="1"/>
</dbReference>
<reference evidence="7 9" key="2">
    <citation type="journal article" date="2018" name="J Appl Environ Microbiol">
        <title>The gut symbionts Lactobacillus reuteri R2lc and 2010 encode a polyketide synthase cluster that activates the mammalian aryl-hydrocarbon receptor.</title>
        <authorList>
            <person name="Ozcam M."/>
            <person name="Roos S."/>
            <person name="Van Pijkeren J.P."/>
        </authorList>
    </citation>
    <scope>NUCLEOTIDE SEQUENCE [LARGE SCALE GENOMIC DNA]</scope>
    <source>
        <strain evidence="7 9">R2lc</strain>
    </source>
</reference>
<sequence>MNSKIVFGSYVPVKSILHCLDPRIKLIMCIIYVILIFFVNNFLAAIWLLLALLAAIKLSNVGLRQYWQGIKPLFLIILITVAFQILFSSGGKMYWHWGIMAITRDGLINSLIIFYRFIVIITASTVLTATTQTFQIADALAWLMKPLQIIKVPVNQITLMLSIALRFVPTIMDETNKIMKAQRARGINFNAGNLLTRIKHLVPILIPLFVNSFKRAEELATAMEARGYDPNAPRTHYRQLVWHKNDAWAGLALLIVTVGLVCIRIFL</sequence>
<accession>A0A073JQ86</accession>
<keyword evidence="2 5" id="KW-0812">Transmembrane</keyword>
<evidence type="ECO:0000256" key="5">
    <source>
        <dbReference type="SAM" id="Phobius"/>
    </source>
</evidence>